<dbReference type="Gene3D" id="1.10.10.10">
    <property type="entry name" value="Winged helix-like DNA-binding domain superfamily/Winged helix DNA-binding domain"/>
    <property type="match status" value="1"/>
</dbReference>
<keyword evidence="3" id="KW-0804">Transcription</keyword>
<dbReference type="PANTHER" id="PTHR33154">
    <property type="entry name" value="TRANSCRIPTIONAL REGULATOR, ARSR FAMILY"/>
    <property type="match status" value="1"/>
</dbReference>
<feature type="domain" description="HTH arsR-type" evidence="4">
    <location>
        <begin position="15"/>
        <end position="108"/>
    </location>
</feature>
<comment type="caution">
    <text evidence="5">The sequence shown here is derived from an EMBL/GenBank/DDBJ whole genome shotgun (WGS) entry which is preliminary data.</text>
</comment>
<dbReference type="SUPFAM" id="SSF46785">
    <property type="entry name" value="Winged helix' DNA-binding domain"/>
    <property type="match status" value="1"/>
</dbReference>
<proteinExistence type="predicted"/>
<keyword evidence="1" id="KW-0805">Transcription regulation</keyword>
<evidence type="ECO:0000259" key="4">
    <source>
        <dbReference type="PROSITE" id="PS50987"/>
    </source>
</evidence>
<sequence length="108" mass="12042">MGCGSVSALTGKCSLAYFGAVADVYRAIADATRRQILDLLVEREEMTLFEICTRLHVLGTGSSRQAVSQHLAVLEECDLVRVTRVGRTKVHRLNTEPLREIAQRWPTE</sequence>
<dbReference type="InterPro" id="IPR001845">
    <property type="entry name" value="HTH_ArsR_DNA-bd_dom"/>
</dbReference>
<dbReference type="PANTHER" id="PTHR33154:SF33">
    <property type="entry name" value="TRANSCRIPTIONAL REPRESSOR SDPR"/>
    <property type="match status" value="1"/>
</dbReference>
<keyword evidence="2" id="KW-0238">DNA-binding</keyword>
<evidence type="ECO:0000256" key="1">
    <source>
        <dbReference type="ARBA" id="ARBA00023015"/>
    </source>
</evidence>
<name>A0ABN2AH61_9ACTN</name>
<accession>A0ABN2AH61</accession>
<dbReference type="InterPro" id="IPR051081">
    <property type="entry name" value="HTH_MetalResp_TranReg"/>
</dbReference>
<dbReference type="EMBL" id="BAAAOR010000017">
    <property type="protein sequence ID" value="GAA1519194.1"/>
    <property type="molecule type" value="Genomic_DNA"/>
</dbReference>
<evidence type="ECO:0000313" key="5">
    <source>
        <dbReference type="EMBL" id="GAA1519194.1"/>
    </source>
</evidence>
<dbReference type="SMART" id="SM00418">
    <property type="entry name" value="HTH_ARSR"/>
    <property type="match status" value="1"/>
</dbReference>
<reference evidence="5 6" key="1">
    <citation type="journal article" date="2019" name="Int. J. Syst. Evol. Microbiol.">
        <title>The Global Catalogue of Microorganisms (GCM) 10K type strain sequencing project: providing services to taxonomists for standard genome sequencing and annotation.</title>
        <authorList>
            <consortium name="The Broad Institute Genomics Platform"/>
            <consortium name="The Broad Institute Genome Sequencing Center for Infectious Disease"/>
            <person name="Wu L."/>
            <person name="Ma J."/>
        </authorList>
    </citation>
    <scope>NUCLEOTIDE SEQUENCE [LARGE SCALE GENOMIC DNA]</scope>
    <source>
        <strain evidence="5 6">JCM 14942</strain>
    </source>
</reference>
<protein>
    <submittedName>
        <fullName evidence="5">Metalloregulator ArsR/SmtB family transcription factor</fullName>
    </submittedName>
</protein>
<dbReference type="Proteomes" id="UP001500842">
    <property type="component" value="Unassembled WGS sequence"/>
</dbReference>
<dbReference type="CDD" id="cd00090">
    <property type="entry name" value="HTH_ARSR"/>
    <property type="match status" value="1"/>
</dbReference>
<dbReference type="NCBIfam" id="NF033788">
    <property type="entry name" value="HTH_metalloreg"/>
    <property type="match status" value="1"/>
</dbReference>
<dbReference type="Pfam" id="PF12840">
    <property type="entry name" value="HTH_20"/>
    <property type="match status" value="1"/>
</dbReference>
<dbReference type="InterPro" id="IPR036388">
    <property type="entry name" value="WH-like_DNA-bd_sf"/>
</dbReference>
<gene>
    <name evidence="5" type="ORF">GCM10009788_23980</name>
</gene>
<evidence type="ECO:0000256" key="2">
    <source>
        <dbReference type="ARBA" id="ARBA00023125"/>
    </source>
</evidence>
<dbReference type="InterPro" id="IPR011991">
    <property type="entry name" value="ArsR-like_HTH"/>
</dbReference>
<organism evidence="5 6">
    <name type="scientific">Nocardioides humi</name>
    <dbReference type="NCBI Taxonomy" id="449461"/>
    <lineage>
        <taxon>Bacteria</taxon>
        <taxon>Bacillati</taxon>
        <taxon>Actinomycetota</taxon>
        <taxon>Actinomycetes</taxon>
        <taxon>Propionibacteriales</taxon>
        <taxon>Nocardioidaceae</taxon>
        <taxon>Nocardioides</taxon>
    </lineage>
</organism>
<dbReference type="PROSITE" id="PS50987">
    <property type="entry name" value="HTH_ARSR_2"/>
    <property type="match status" value="1"/>
</dbReference>
<evidence type="ECO:0000256" key="3">
    <source>
        <dbReference type="ARBA" id="ARBA00023163"/>
    </source>
</evidence>
<dbReference type="InterPro" id="IPR036390">
    <property type="entry name" value="WH_DNA-bd_sf"/>
</dbReference>
<keyword evidence="6" id="KW-1185">Reference proteome</keyword>
<evidence type="ECO:0000313" key="6">
    <source>
        <dbReference type="Proteomes" id="UP001500842"/>
    </source>
</evidence>